<reference evidence="4" key="1">
    <citation type="journal article" date="2019" name="Int. J. Syst. Evol. Microbiol.">
        <title>The Global Catalogue of Microorganisms (GCM) 10K type strain sequencing project: providing services to taxonomists for standard genome sequencing and annotation.</title>
        <authorList>
            <consortium name="The Broad Institute Genomics Platform"/>
            <consortium name="The Broad Institute Genome Sequencing Center for Infectious Disease"/>
            <person name="Wu L."/>
            <person name="Ma J."/>
        </authorList>
    </citation>
    <scope>NUCLEOTIDE SEQUENCE [LARGE SCALE GENOMIC DNA]</scope>
    <source>
        <strain evidence="4">CECT 7649</strain>
    </source>
</reference>
<feature type="compositionally biased region" description="Pro residues" evidence="1">
    <location>
        <begin position="12"/>
        <end position="22"/>
    </location>
</feature>
<dbReference type="GO" id="GO:0016787">
    <property type="term" value="F:hydrolase activity"/>
    <property type="evidence" value="ECO:0007669"/>
    <property type="project" value="UniProtKB-KW"/>
</dbReference>
<dbReference type="Proteomes" id="UP001596496">
    <property type="component" value="Unassembled WGS sequence"/>
</dbReference>
<dbReference type="InterPro" id="IPR000086">
    <property type="entry name" value="NUDIX_hydrolase_dom"/>
</dbReference>
<name>A0ABW2P8R3_9ACTN</name>
<proteinExistence type="predicted"/>
<dbReference type="EMBL" id="JBHTCG010000014">
    <property type="protein sequence ID" value="MFC7384846.1"/>
    <property type="molecule type" value="Genomic_DNA"/>
</dbReference>
<gene>
    <name evidence="3" type="ORF">ACFQSB_21720</name>
</gene>
<keyword evidence="3" id="KW-0378">Hydrolase</keyword>
<evidence type="ECO:0000313" key="3">
    <source>
        <dbReference type="EMBL" id="MFC7384846.1"/>
    </source>
</evidence>
<dbReference type="RefSeq" id="WP_380828694.1">
    <property type="nucleotide sequence ID" value="NZ_JBHTCG010000014.1"/>
</dbReference>
<dbReference type="CDD" id="cd03674">
    <property type="entry name" value="NUDIX_Hydrolase"/>
    <property type="match status" value="1"/>
</dbReference>
<feature type="region of interest" description="Disordered" evidence="1">
    <location>
        <begin position="1"/>
        <end position="25"/>
    </location>
</feature>
<evidence type="ECO:0000313" key="4">
    <source>
        <dbReference type="Proteomes" id="UP001596496"/>
    </source>
</evidence>
<dbReference type="Gene3D" id="3.90.79.10">
    <property type="entry name" value="Nucleoside Triphosphate Pyrophosphohydrolase"/>
    <property type="match status" value="1"/>
</dbReference>
<sequence length="209" mass="22092">MGEDVELSDPPSGAPADPPADPPDGVLAGVLARYRPSTALEAADLERTRALAATGDPWGRSTALHVTVSALILHPPTGRVLLRWHARQGAWLQVGGHADPGESDPLAVALREGAEETGLADLRPWPPCSAAEIAHLVIVPVTPSPREPAHEHADLRFLLATGTPDAARPENPEAPLRWLSVQEAMELTGEPNVRETLARAARLLGGHQS</sequence>
<dbReference type="SUPFAM" id="SSF55811">
    <property type="entry name" value="Nudix"/>
    <property type="match status" value="1"/>
</dbReference>
<dbReference type="Pfam" id="PF00293">
    <property type="entry name" value="NUDIX"/>
    <property type="match status" value="1"/>
</dbReference>
<evidence type="ECO:0000259" key="2">
    <source>
        <dbReference type="PROSITE" id="PS51462"/>
    </source>
</evidence>
<dbReference type="PROSITE" id="PS51462">
    <property type="entry name" value="NUDIX"/>
    <property type="match status" value="1"/>
</dbReference>
<keyword evidence="4" id="KW-1185">Reference proteome</keyword>
<comment type="caution">
    <text evidence="3">The sequence shown here is derived from an EMBL/GenBank/DDBJ whole genome shotgun (WGS) entry which is preliminary data.</text>
</comment>
<feature type="domain" description="Nudix hydrolase" evidence="2">
    <location>
        <begin position="63"/>
        <end position="201"/>
    </location>
</feature>
<accession>A0ABW2P8R3</accession>
<organism evidence="3 4">
    <name type="scientific">Sphaerisporangium rhizosphaerae</name>
    <dbReference type="NCBI Taxonomy" id="2269375"/>
    <lineage>
        <taxon>Bacteria</taxon>
        <taxon>Bacillati</taxon>
        <taxon>Actinomycetota</taxon>
        <taxon>Actinomycetes</taxon>
        <taxon>Streptosporangiales</taxon>
        <taxon>Streptosporangiaceae</taxon>
        <taxon>Sphaerisporangium</taxon>
    </lineage>
</organism>
<dbReference type="InterPro" id="IPR015797">
    <property type="entry name" value="NUDIX_hydrolase-like_dom_sf"/>
</dbReference>
<protein>
    <submittedName>
        <fullName evidence="3">NUDIX hydrolase</fullName>
    </submittedName>
</protein>
<evidence type="ECO:0000256" key="1">
    <source>
        <dbReference type="SAM" id="MobiDB-lite"/>
    </source>
</evidence>